<dbReference type="Gene3D" id="3.40.630.10">
    <property type="entry name" value="Zn peptidases"/>
    <property type="match status" value="1"/>
</dbReference>
<dbReference type="InterPro" id="IPR011356">
    <property type="entry name" value="Leucine_aapep/pepB"/>
</dbReference>
<dbReference type="GO" id="GO:0006508">
    <property type="term" value="P:proteolysis"/>
    <property type="evidence" value="ECO:0007669"/>
    <property type="project" value="UniProtKB-KW"/>
</dbReference>
<dbReference type="AlphaFoldDB" id="A0A1W0A7D9"/>
<feature type="domain" description="Cytosol aminopeptidase" evidence="5">
    <location>
        <begin position="363"/>
        <end position="370"/>
    </location>
</feature>
<evidence type="ECO:0000256" key="2">
    <source>
        <dbReference type="ARBA" id="ARBA00022438"/>
    </source>
</evidence>
<dbReference type="InterPro" id="IPR041417">
    <property type="entry name" value="NPEPL1_N"/>
</dbReference>
<dbReference type="PROSITE" id="PS00631">
    <property type="entry name" value="CYTOSOL_AP"/>
    <property type="match status" value="1"/>
</dbReference>
<keyword evidence="3 6" id="KW-0645">Protease</keyword>
<dbReference type="EMBL" id="JNBS01000366">
    <property type="protein sequence ID" value="OQS06202.1"/>
    <property type="molecule type" value="Genomic_DNA"/>
</dbReference>
<dbReference type="CDD" id="cd00433">
    <property type="entry name" value="Peptidase_M17"/>
    <property type="match status" value="1"/>
</dbReference>
<keyword evidence="7" id="KW-1185">Reference proteome</keyword>
<dbReference type="PANTHER" id="PTHR11963">
    <property type="entry name" value="LEUCINE AMINOPEPTIDASE-RELATED"/>
    <property type="match status" value="1"/>
</dbReference>
<evidence type="ECO:0000313" key="7">
    <source>
        <dbReference type="Proteomes" id="UP000243217"/>
    </source>
</evidence>
<dbReference type="Gene3D" id="3.40.50.10590">
    <property type="entry name" value="Zn-dependent exopeptidases"/>
    <property type="match status" value="1"/>
</dbReference>
<dbReference type="OrthoDB" id="412814at2759"/>
<keyword evidence="4" id="KW-0378">Hydrolase</keyword>
<dbReference type="GO" id="GO:0030145">
    <property type="term" value="F:manganese ion binding"/>
    <property type="evidence" value="ECO:0007669"/>
    <property type="project" value="InterPro"/>
</dbReference>
<evidence type="ECO:0000256" key="3">
    <source>
        <dbReference type="ARBA" id="ARBA00022670"/>
    </source>
</evidence>
<evidence type="ECO:0000256" key="4">
    <source>
        <dbReference type="ARBA" id="ARBA00022801"/>
    </source>
</evidence>
<dbReference type="Pfam" id="PF18295">
    <property type="entry name" value="Pdase_M17_N2"/>
    <property type="match status" value="1"/>
</dbReference>
<accession>A0A1W0A7D9</accession>
<evidence type="ECO:0000259" key="5">
    <source>
        <dbReference type="PROSITE" id="PS00631"/>
    </source>
</evidence>
<dbReference type="Proteomes" id="UP000243217">
    <property type="component" value="Unassembled WGS sequence"/>
</dbReference>
<organism evidence="6 7">
    <name type="scientific">Thraustotheca clavata</name>
    <dbReference type="NCBI Taxonomy" id="74557"/>
    <lineage>
        <taxon>Eukaryota</taxon>
        <taxon>Sar</taxon>
        <taxon>Stramenopiles</taxon>
        <taxon>Oomycota</taxon>
        <taxon>Saprolegniomycetes</taxon>
        <taxon>Saprolegniales</taxon>
        <taxon>Achlyaceae</taxon>
        <taxon>Thraustotheca</taxon>
    </lineage>
</organism>
<comment type="caution">
    <text evidence="6">The sequence shown here is derived from an EMBL/GenBank/DDBJ whole genome shotgun (WGS) entry which is preliminary data.</text>
</comment>
<dbReference type="InterPro" id="IPR000819">
    <property type="entry name" value="Peptidase_M17_C"/>
</dbReference>
<evidence type="ECO:0000256" key="1">
    <source>
        <dbReference type="ARBA" id="ARBA00009528"/>
    </source>
</evidence>
<protein>
    <submittedName>
        <fullName evidence="6">Metalloprotease family M17</fullName>
    </submittedName>
</protein>
<dbReference type="STRING" id="74557.A0A1W0A7D9"/>
<dbReference type="PANTHER" id="PTHR11963:SF48">
    <property type="entry name" value="DIPEPTIDASE B, ISOFORM A"/>
    <property type="match status" value="1"/>
</dbReference>
<dbReference type="Pfam" id="PF00883">
    <property type="entry name" value="Peptidase_M17"/>
    <property type="match status" value="1"/>
</dbReference>
<gene>
    <name evidence="6" type="ORF">THRCLA_01730</name>
</gene>
<proteinExistence type="inferred from homology"/>
<keyword evidence="2" id="KW-0031">Aminopeptidase</keyword>
<evidence type="ECO:0000313" key="6">
    <source>
        <dbReference type="EMBL" id="OQS06202.1"/>
    </source>
</evidence>
<dbReference type="GO" id="GO:0005737">
    <property type="term" value="C:cytoplasm"/>
    <property type="evidence" value="ECO:0007669"/>
    <property type="project" value="InterPro"/>
</dbReference>
<dbReference type="PRINTS" id="PR00481">
    <property type="entry name" value="LAMNOPPTDASE"/>
</dbReference>
<sequence>MVRYYESIASLPVATEDLPTVLLIGTKETTGVELGGRILNHLNEEIDQVALMLLKHAINELTPSTDNAASTHLYLPIGEKMLSIVVAQLPTAVSRHNSFARPHAIMSLVKAHASDIEKSVIVGLALPNHEQTWIAGGTAVAKAIPSYFHKSTTNFRGVITTGEATAFVADNVQVVFEEILTEEQVVYLNCSADGIHLTQRLVDAPPNELNTTTFVAEAAAVATLCNAELTVIQGEQLRERGFGGIYGVGQAAEHPPALVVLSYYPTEESKEEPSRVMVGKGIVYDTGGLSLKISGGMVGMKDDMGGAAGILGAFLATVTSGAAGTTHPLHCVLCLAENAVGPKATRPDDIHTMYSGKTVEINNTDAEGRLVLADGVAYAVKHLNPKFMLDMATLTGAAGIVTGTKIASLYANTDEIEEFAVNAGKASGDLVHPVPYVPEFFRPEYKSSCADMKNLMANTRNAGVSCGGQFIANHMDDFAEEGQWMHVDMGFPVTHEDHRATGYGVGLLMALLSDLNSKAPY</sequence>
<keyword evidence="6" id="KW-0482">Metalloprotease</keyword>
<name>A0A1W0A7D9_9STRA</name>
<dbReference type="GO" id="GO:0070006">
    <property type="term" value="F:metalloaminopeptidase activity"/>
    <property type="evidence" value="ECO:0007669"/>
    <property type="project" value="InterPro"/>
</dbReference>
<reference evidence="6 7" key="1">
    <citation type="journal article" date="2014" name="Genome Biol. Evol.">
        <title>The secreted proteins of Achlya hypogyna and Thraustotheca clavata identify the ancestral oomycete secretome and reveal gene acquisitions by horizontal gene transfer.</title>
        <authorList>
            <person name="Misner I."/>
            <person name="Blouin N."/>
            <person name="Leonard G."/>
            <person name="Richards T.A."/>
            <person name="Lane C.E."/>
        </authorList>
    </citation>
    <scope>NUCLEOTIDE SEQUENCE [LARGE SCALE GENOMIC DNA]</scope>
    <source>
        <strain evidence="6 7">ATCC 34112</strain>
    </source>
</reference>
<comment type="similarity">
    <text evidence="1">Belongs to the peptidase M17 family.</text>
</comment>
<dbReference type="SUPFAM" id="SSF53187">
    <property type="entry name" value="Zn-dependent exopeptidases"/>
    <property type="match status" value="1"/>
</dbReference>